<sequence length="119" mass="12218">MTALAALAIGTATATAEDGPKNKPGIVAPSQQKAEKDADSLAAHNQFFGDFVTVEPNTNRAATVTCPAGQVPTGGGGTTSAIRVFFTDSFASGRSWVIRGTNTNSVNESIRAFVICTTP</sequence>
<accession>A0A2N8NV26</accession>
<feature type="region of interest" description="Disordered" evidence="1">
    <location>
        <begin position="13"/>
        <end position="39"/>
    </location>
</feature>
<organism evidence="2 3">
    <name type="scientific">Streptomyces eurocidicus</name>
    <name type="common">Streptoverticillium eurocidicus</name>
    <dbReference type="NCBI Taxonomy" id="66423"/>
    <lineage>
        <taxon>Bacteria</taxon>
        <taxon>Bacillati</taxon>
        <taxon>Actinomycetota</taxon>
        <taxon>Actinomycetes</taxon>
        <taxon>Kitasatosporales</taxon>
        <taxon>Streptomycetaceae</taxon>
        <taxon>Streptomyces</taxon>
    </lineage>
</organism>
<dbReference type="EMBL" id="LGUI01000005">
    <property type="protein sequence ID" value="PNE32621.1"/>
    <property type="molecule type" value="Genomic_DNA"/>
</dbReference>
<dbReference type="AlphaFoldDB" id="A0A2N8NV26"/>
<evidence type="ECO:0000313" key="3">
    <source>
        <dbReference type="Proteomes" id="UP000235945"/>
    </source>
</evidence>
<comment type="caution">
    <text evidence="2">The sequence shown here is derived from an EMBL/GenBank/DDBJ whole genome shotgun (WGS) entry which is preliminary data.</text>
</comment>
<protein>
    <submittedName>
        <fullName evidence="2">Uncharacterized protein</fullName>
    </submittedName>
</protein>
<keyword evidence="3" id="KW-1185">Reference proteome</keyword>
<name>A0A2N8NV26_STREU</name>
<reference evidence="3" key="1">
    <citation type="submission" date="2015-07" db="EMBL/GenBank/DDBJ databases">
        <authorList>
            <person name="Graham D.E."/>
            <person name="Giannone R.J."/>
            <person name="Gulvik C.A."/>
            <person name="Hettich R.L."/>
            <person name="Klingeman D.M."/>
            <person name="Mahan K.M."/>
            <person name="Parry R.J."/>
            <person name="Spain J.C."/>
        </authorList>
    </citation>
    <scope>NUCLEOTIDE SEQUENCE [LARGE SCALE GENOMIC DNA]</scope>
    <source>
        <strain evidence="3">ATCC 27428</strain>
    </source>
</reference>
<evidence type="ECO:0000256" key="1">
    <source>
        <dbReference type="SAM" id="MobiDB-lite"/>
    </source>
</evidence>
<evidence type="ECO:0000313" key="2">
    <source>
        <dbReference type="EMBL" id="PNE32621.1"/>
    </source>
</evidence>
<dbReference type="Proteomes" id="UP000235945">
    <property type="component" value="Unassembled WGS sequence"/>
</dbReference>
<proteinExistence type="predicted"/>
<gene>
    <name evidence="2" type="ORF">AF335_19015</name>
</gene>